<evidence type="ECO:0000256" key="1">
    <source>
        <dbReference type="ARBA" id="ARBA00022737"/>
    </source>
</evidence>
<dbReference type="SUPFAM" id="SSF52540">
    <property type="entry name" value="P-loop containing nucleoside triphosphate hydrolases"/>
    <property type="match status" value="1"/>
</dbReference>
<keyword evidence="5" id="KW-1185">Reference proteome</keyword>
<dbReference type="EMBL" id="JANIEX010001006">
    <property type="protein sequence ID" value="KAJ3561427.1"/>
    <property type="molecule type" value="Genomic_DNA"/>
</dbReference>
<dbReference type="AlphaFoldDB" id="A0AAD5VJ33"/>
<comment type="caution">
    <text evidence="4">The sequence shown here is derived from an EMBL/GenBank/DDBJ whole genome shotgun (WGS) entry which is preliminary data.</text>
</comment>
<proteinExistence type="predicted"/>
<accession>A0AAD5VJ33</accession>
<keyword evidence="1" id="KW-0677">Repeat</keyword>
<dbReference type="PANTHER" id="PTHR10039">
    <property type="entry name" value="AMELOGENIN"/>
    <property type="match status" value="1"/>
</dbReference>
<name>A0AAD5VJ33_9AGAR</name>
<feature type="region of interest" description="Disordered" evidence="2">
    <location>
        <begin position="130"/>
        <end position="152"/>
    </location>
</feature>
<sequence>MKAPVQWKQTPSDLSDPHSPYALAQDESATLSSSSSDSLGRGPKHDYPPAKRRKTARQPENNILPRNVVVEDEWSFTRVAERKITPPSEMASSSKTMKKEDLSLANLQQLKGAELLAFSQDNTTSSIVSPLETTHMERSSPAEPSKPTTADSTVRITHSVIHNSRISGNFPGANNLVFQNSVFVAGMSPLAEERVMDQLRGHAILDAGLTSSERGDPPPRCHPETRISLLNNIRDCFLMKQNQRLLWLFGPAGVGKSAIMQTIAENEHQLMRAAALFLPLYSAQRGRATRILPTIAYQIAQWNPLYRKYLVEQRFALNSFLESGISEQFRAFITTPIIDKGVFDGYKESFIALDALDQCGSNEVDKSVSREDVQILILKLIAQFIQKYPAAPIIWVVSSRSEEHLKSAFSEIKVEHWPVHVPIDDDEARKDVQIYLRAGFRGIYKRYQSRFRDSNWPSERKFRTVAHAASGLFVFGRDVLQFIGDRKIRNPVLQLEVVLSMIERSSTSQENHPFVGLNVFYKQIVIQLSRELPAHVDMQRLLGHLLLRERFFADLPLFGYSLYAVSNILGLTQDAVYTALSHLHSVLDIPPPEIAHMRNIQFLHSSFSEYLKGDQLSTDHSIIDFSSVNTYIWNRYTQIINENLPLEETSVFESGLFLPSSEMLGSVSLSDWERLDALETVKFNKLIAGYFTKPSDHLGPFFAFIRALWKASPEELERRHLVEEVSLGSFSIESIDTKDRNQALYIEAAMGSRSSISEPVQSWRTHELGMDQLIDVARSLQEDKPDTPVLICGKVPDRGALIMDEQNERCPVQIYVPLL</sequence>
<dbReference type="Proteomes" id="UP001213000">
    <property type="component" value="Unassembled WGS sequence"/>
</dbReference>
<dbReference type="InterPro" id="IPR027417">
    <property type="entry name" value="P-loop_NTPase"/>
</dbReference>
<evidence type="ECO:0000256" key="2">
    <source>
        <dbReference type="SAM" id="MobiDB-lite"/>
    </source>
</evidence>
<feature type="domain" description="Nephrocystin 3-like N-terminal" evidence="3">
    <location>
        <begin position="240"/>
        <end position="400"/>
    </location>
</feature>
<reference evidence="4" key="1">
    <citation type="submission" date="2022-07" db="EMBL/GenBank/DDBJ databases">
        <title>Genome Sequence of Leucocoprinus birnbaumii.</title>
        <authorList>
            <person name="Buettner E."/>
        </authorList>
    </citation>
    <scope>NUCLEOTIDE SEQUENCE</scope>
    <source>
        <strain evidence="4">VT141</strain>
    </source>
</reference>
<dbReference type="Gene3D" id="3.40.50.300">
    <property type="entry name" value="P-loop containing nucleotide triphosphate hydrolases"/>
    <property type="match status" value="1"/>
</dbReference>
<feature type="region of interest" description="Disordered" evidence="2">
    <location>
        <begin position="1"/>
        <end position="64"/>
    </location>
</feature>
<protein>
    <recommendedName>
        <fullName evidence="3">Nephrocystin 3-like N-terminal domain-containing protein</fullName>
    </recommendedName>
</protein>
<gene>
    <name evidence="4" type="ORF">NP233_g10204</name>
</gene>
<evidence type="ECO:0000313" key="5">
    <source>
        <dbReference type="Proteomes" id="UP001213000"/>
    </source>
</evidence>
<evidence type="ECO:0000259" key="3">
    <source>
        <dbReference type="Pfam" id="PF24883"/>
    </source>
</evidence>
<evidence type="ECO:0000313" key="4">
    <source>
        <dbReference type="EMBL" id="KAJ3561427.1"/>
    </source>
</evidence>
<dbReference type="PANTHER" id="PTHR10039:SF14">
    <property type="entry name" value="NACHT DOMAIN-CONTAINING PROTEIN"/>
    <property type="match status" value="1"/>
</dbReference>
<dbReference type="Pfam" id="PF24883">
    <property type="entry name" value="NPHP3_N"/>
    <property type="match status" value="1"/>
</dbReference>
<dbReference type="InterPro" id="IPR056884">
    <property type="entry name" value="NPHP3-like_N"/>
</dbReference>
<organism evidence="4 5">
    <name type="scientific">Leucocoprinus birnbaumii</name>
    <dbReference type="NCBI Taxonomy" id="56174"/>
    <lineage>
        <taxon>Eukaryota</taxon>
        <taxon>Fungi</taxon>
        <taxon>Dikarya</taxon>
        <taxon>Basidiomycota</taxon>
        <taxon>Agaricomycotina</taxon>
        <taxon>Agaricomycetes</taxon>
        <taxon>Agaricomycetidae</taxon>
        <taxon>Agaricales</taxon>
        <taxon>Agaricineae</taxon>
        <taxon>Agaricaceae</taxon>
        <taxon>Leucocoprinus</taxon>
    </lineage>
</organism>